<keyword evidence="2" id="KW-0812">Transmembrane</keyword>
<evidence type="ECO:0000256" key="1">
    <source>
        <dbReference type="ARBA" id="ARBA00004479"/>
    </source>
</evidence>
<dbReference type="InterPro" id="IPR051136">
    <property type="entry name" value="Intracellular_Lectin-GPT"/>
</dbReference>
<accession>A0A4P9XBY3</accession>
<keyword evidence="5" id="KW-0472">Membrane</keyword>
<dbReference type="EMBL" id="ML014138">
    <property type="protein sequence ID" value="RKP02631.1"/>
    <property type="molecule type" value="Genomic_DNA"/>
</dbReference>
<dbReference type="Gene3D" id="2.60.120.200">
    <property type="match status" value="1"/>
</dbReference>
<keyword evidence="4" id="KW-1133">Transmembrane helix</keyword>
<dbReference type="GO" id="GO:0005793">
    <property type="term" value="C:endoplasmic reticulum-Golgi intermediate compartment"/>
    <property type="evidence" value="ECO:0007669"/>
    <property type="project" value="TreeGrafter"/>
</dbReference>
<dbReference type="GO" id="GO:0006888">
    <property type="term" value="P:endoplasmic reticulum to Golgi vesicle-mediated transport"/>
    <property type="evidence" value="ECO:0007669"/>
    <property type="project" value="TreeGrafter"/>
</dbReference>
<evidence type="ECO:0000259" key="8">
    <source>
        <dbReference type="PROSITE" id="PS51328"/>
    </source>
</evidence>
<feature type="non-terminal residue" evidence="9">
    <location>
        <position position="317"/>
    </location>
</feature>
<dbReference type="InterPro" id="IPR013320">
    <property type="entry name" value="ConA-like_dom_sf"/>
</dbReference>
<sequence length="317" mass="35497">MLVLLALILLPPGAQGEIAQPKPTPVVGQTGQAGTKAKNGDSVAIPSRYEYKMAMKFPLYYYDVRHLIPFWKTHGMILRAQDYIRLVPSVPHQRGSLWTMEKNSMAAWRLTSSFLVTGRGYAGGEGLTFWYSNNTNGLGPFYGAPNAFQGLAVVLDTADVASRRYSPYIYGVQSRGDAATTSAMLATTPKLGGCFRQYRNTLHPVWFRMSYVNRTLTVEMDVTHRGKLWVECFTARDLDLPTGLQFGVSAATEPLYHDNVDVYSMEVEQLQPPPRPHGLRGEEAAYLQRGQPFVMTPRLRQAIQESEAMARRLREAQ</sequence>
<gene>
    <name evidence="9" type="ORF">CXG81DRAFT_10545</name>
</gene>
<dbReference type="PANTHER" id="PTHR12223">
    <property type="entry name" value="VESICULAR MANNOSE-BINDING LECTIN"/>
    <property type="match status" value="1"/>
</dbReference>
<dbReference type="Pfam" id="PF03388">
    <property type="entry name" value="Lectin_leg-like"/>
    <property type="match status" value="1"/>
</dbReference>
<dbReference type="GO" id="GO:0000139">
    <property type="term" value="C:Golgi membrane"/>
    <property type="evidence" value="ECO:0007669"/>
    <property type="project" value="TreeGrafter"/>
</dbReference>
<comment type="subcellular location">
    <subcellularLocation>
        <location evidence="1">Membrane</location>
        <topology evidence="1">Single-pass type I membrane protein</topology>
    </subcellularLocation>
</comment>
<feature type="region of interest" description="Disordered" evidence="6">
    <location>
        <begin position="20"/>
        <end position="39"/>
    </location>
</feature>
<organism evidence="9 10">
    <name type="scientific">Caulochytrium protostelioides</name>
    <dbReference type="NCBI Taxonomy" id="1555241"/>
    <lineage>
        <taxon>Eukaryota</taxon>
        <taxon>Fungi</taxon>
        <taxon>Fungi incertae sedis</taxon>
        <taxon>Chytridiomycota</taxon>
        <taxon>Chytridiomycota incertae sedis</taxon>
        <taxon>Chytridiomycetes</taxon>
        <taxon>Caulochytriales</taxon>
        <taxon>Caulochytriaceae</taxon>
        <taxon>Caulochytrium</taxon>
    </lineage>
</organism>
<dbReference type="Proteomes" id="UP000274922">
    <property type="component" value="Unassembled WGS sequence"/>
</dbReference>
<feature type="domain" description="L-type lectin-like" evidence="8">
    <location>
        <begin position="47"/>
        <end position="270"/>
    </location>
</feature>
<feature type="signal peptide" evidence="7">
    <location>
        <begin position="1"/>
        <end position="16"/>
    </location>
</feature>
<dbReference type="PANTHER" id="PTHR12223:SF28">
    <property type="entry name" value="LECTIN, MANNOSE BINDING 1 LIKE"/>
    <property type="match status" value="1"/>
</dbReference>
<dbReference type="AlphaFoldDB" id="A0A4P9XBY3"/>
<protein>
    <recommendedName>
        <fullName evidence="8">L-type lectin-like domain-containing protein</fullName>
    </recommendedName>
</protein>
<evidence type="ECO:0000256" key="6">
    <source>
        <dbReference type="SAM" id="MobiDB-lite"/>
    </source>
</evidence>
<dbReference type="GO" id="GO:0030134">
    <property type="term" value="C:COPII-coated ER to Golgi transport vesicle"/>
    <property type="evidence" value="ECO:0007669"/>
    <property type="project" value="TreeGrafter"/>
</dbReference>
<dbReference type="InterPro" id="IPR005052">
    <property type="entry name" value="Lectin_leg"/>
</dbReference>
<evidence type="ECO:0000313" key="10">
    <source>
        <dbReference type="Proteomes" id="UP000274922"/>
    </source>
</evidence>
<dbReference type="PROSITE" id="PS51328">
    <property type="entry name" value="L_LECTIN_LIKE"/>
    <property type="match status" value="1"/>
</dbReference>
<reference evidence="10" key="1">
    <citation type="journal article" date="2018" name="Nat. Microbiol.">
        <title>Leveraging single-cell genomics to expand the fungal tree of life.</title>
        <authorList>
            <person name="Ahrendt S.R."/>
            <person name="Quandt C.A."/>
            <person name="Ciobanu D."/>
            <person name="Clum A."/>
            <person name="Salamov A."/>
            <person name="Andreopoulos B."/>
            <person name="Cheng J.F."/>
            <person name="Woyke T."/>
            <person name="Pelin A."/>
            <person name="Henrissat B."/>
            <person name="Reynolds N.K."/>
            <person name="Benny G.L."/>
            <person name="Smith M.E."/>
            <person name="James T.Y."/>
            <person name="Grigoriev I.V."/>
        </authorList>
    </citation>
    <scope>NUCLEOTIDE SEQUENCE [LARGE SCALE GENOMIC DNA]</scope>
    <source>
        <strain evidence="10">ATCC 52028</strain>
    </source>
</reference>
<evidence type="ECO:0000256" key="2">
    <source>
        <dbReference type="ARBA" id="ARBA00022692"/>
    </source>
</evidence>
<evidence type="ECO:0000256" key="4">
    <source>
        <dbReference type="ARBA" id="ARBA00022989"/>
    </source>
</evidence>
<name>A0A4P9XBY3_9FUNG</name>
<dbReference type="SUPFAM" id="SSF49899">
    <property type="entry name" value="Concanavalin A-like lectins/glucanases"/>
    <property type="match status" value="1"/>
</dbReference>
<proteinExistence type="predicted"/>
<dbReference type="GO" id="GO:0005789">
    <property type="term" value="C:endoplasmic reticulum membrane"/>
    <property type="evidence" value="ECO:0007669"/>
    <property type="project" value="TreeGrafter"/>
</dbReference>
<keyword evidence="10" id="KW-1185">Reference proteome</keyword>
<feature type="chain" id="PRO_5020432231" description="L-type lectin-like domain-containing protein" evidence="7">
    <location>
        <begin position="17"/>
        <end position="317"/>
    </location>
</feature>
<evidence type="ECO:0000313" key="9">
    <source>
        <dbReference type="EMBL" id="RKP02631.1"/>
    </source>
</evidence>
<evidence type="ECO:0000256" key="5">
    <source>
        <dbReference type="ARBA" id="ARBA00023136"/>
    </source>
</evidence>
<evidence type="ECO:0000256" key="3">
    <source>
        <dbReference type="ARBA" id="ARBA00022729"/>
    </source>
</evidence>
<dbReference type="GO" id="GO:0005537">
    <property type="term" value="F:D-mannose binding"/>
    <property type="evidence" value="ECO:0007669"/>
    <property type="project" value="TreeGrafter"/>
</dbReference>
<dbReference type="OrthoDB" id="10265193at2759"/>
<dbReference type="STRING" id="1555241.A0A4P9XBY3"/>
<keyword evidence="3 7" id="KW-0732">Signal</keyword>
<evidence type="ECO:0000256" key="7">
    <source>
        <dbReference type="SAM" id="SignalP"/>
    </source>
</evidence>